<feature type="signal peptide" evidence="1">
    <location>
        <begin position="1"/>
        <end position="26"/>
    </location>
</feature>
<dbReference type="EMBL" id="FO203512">
    <property type="protein sequence ID" value="CCK75330.1"/>
    <property type="molecule type" value="Genomic_DNA"/>
</dbReference>
<accession>R4YLD9</accession>
<gene>
    <name evidence="2" type="ORF">OLEAN_C11540</name>
</gene>
<reference evidence="2 3" key="1">
    <citation type="journal article" date="2013" name="Nat. Commun.">
        <title>Genome sequence and functional genomic analysis of the oil-degrading bacterium Oleispira antarctica.</title>
        <authorList>
            <person name="Kube M."/>
            <person name="Chernikova T.N."/>
            <person name="Al-Ramahi Y."/>
            <person name="Beloqui A."/>
            <person name="Lopez-Cortez N."/>
            <person name="Guazzaroni M.E."/>
            <person name="Heipieper H.J."/>
            <person name="Klages S."/>
            <person name="Kotsyurbenko O.R."/>
            <person name="Langer I."/>
            <person name="Nechitaylo T.Y."/>
            <person name="Lunsdorf H."/>
            <person name="Fernandez M."/>
            <person name="Juarez S."/>
            <person name="Ciordia S."/>
            <person name="Singer A."/>
            <person name="Kagan O."/>
            <person name="Egorova O."/>
            <person name="Petit P.A."/>
            <person name="Stogios P."/>
            <person name="Kim Y."/>
            <person name="Tchigvintsev A."/>
            <person name="Flick R."/>
            <person name="Denaro R."/>
            <person name="Genovese M."/>
            <person name="Albar J.P."/>
            <person name="Reva O.N."/>
            <person name="Martinez-Gomariz M."/>
            <person name="Tran H."/>
            <person name="Ferrer M."/>
            <person name="Savchenko A."/>
            <person name="Yakunin A.F."/>
            <person name="Yakimov M.M."/>
            <person name="Golyshina O.V."/>
            <person name="Reinhardt R."/>
            <person name="Golyshin P.N."/>
        </authorList>
    </citation>
    <scope>NUCLEOTIDE SEQUENCE [LARGE SCALE GENOMIC DNA]</scope>
</reference>
<proteinExistence type="predicted"/>
<evidence type="ECO:0008006" key="4">
    <source>
        <dbReference type="Google" id="ProtNLM"/>
    </source>
</evidence>
<dbReference type="Pfam" id="PF14247">
    <property type="entry name" value="DUF4344"/>
    <property type="match status" value="2"/>
</dbReference>
<dbReference type="Proteomes" id="UP000032749">
    <property type="component" value="Chromosome"/>
</dbReference>
<organism evidence="2 3">
    <name type="scientific">Oleispira antarctica RB-8</name>
    <dbReference type="NCBI Taxonomy" id="698738"/>
    <lineage>
        <taxon>Bacteria</taxon>
        <taxon>Pseudomonadati</taxon>
        <taxon>Pseudomonadota</taxon>
        <taxon>Gammaproteobacteria</taxon>
        <taxon>Oceanospirillales</taxon>
        <taxon>Oceanospirillaceae</taxon>
        <taxon>Oleispira</taxon>
    </lineage>
</organism>
<name>R4YLD9_OLEAN</name>
<protein>
    <recommendedName>
        <fullName evidence="4">Metallopeptidase</fullName>
    </recommendedName>
</protein>
<keyword evidence="3" id="KW-1185">Reference proteome</keyword>
<evidence type="ECO:0000256" key="1">
    <source>
        <dbReference type="SAM" id="SignalP"/>
    </source>
</evidence>
<dbReference type="InterPro" id="IPR025644">
    <property type="entry name" value="DUF4344"/>
</dbReference>
<evidence type="ECO:0000313" key="2">
    <source>
        <dbReference type="EMBL" id="CCK75330.1"/>
    </source>
</evidence>
<dbReference type="AlphaFoldDB" id="R4YLD9"/>
<evidence type="ECO:0000313" key="3">
    <source>
        <dbReference type="Proteomes" id="UP000032749"/>
    </source>
</evidence>
<dbReference type="HOGENOM" id="CLU_082114_1_0_6"/>
<sequence length="300" mass="34676">MLAFLFNIRRLTIAFLLCVLTSNSSSDIFFDPARAFQQDFYVQSNLEFTLLHELAHAVIELNDIPILGGQEQAADQIALMLLMMADDFNKKDINPDLLNKLLAISGEWMLVWEEEKHSPPVYWDTHPLAIQRFYEVTCLAYGSNPDKLEALRRDKILPVERAWDCDIEFEKTRQALAWLATKVTDFKFNKTWDLVRVKDSKGLFPGRINVVWIKPNSEEQKQIYRTLKSFTSLAEVLKRINSLLNLKTDITIYMEPFCRAPGAWWDGNKHSITVCYGLIKGFEKNVLLLPDLVKQLKSSE</sequence>
<dbReference type="OrthoDB" id="935695at2"/>
<feature type="chain" id="PRO_5004383238" description="Metallopeptidase" evidence="1">
    <location>
        <begin position="27"/>
        <end position="300"/>
    </location>
</feature>
<dbReference type="KEGG" id="oai:OLEAN_C11540"/>
<keyword evidence="1" id="KW-0732">Signal</keyword>